<dbReference type="PROSITE" id="PS50110">
    <property type="entry name" value="RESPONSE_REGULATORY"/>
    <property type="match status" value="1"/>
</dbReference>
<dbReference type="CDD" id="cd00082">
    <property type="entry name" value="HisKA"/>
    <property type="match status" value="1"/>
</dbReference>
<evidence type="ECO:0000256" key="14">
    <source>
        <dbReference type="PROSITE-ProRule" id="PRU00110"/>
    </source>
</evidence>
<feature type="transmembrane region" description="Helical" evidence="17">
    <location>
        <begin position="216"/>
        <end position="236"/>
    </location>
</feature>
<evidence type="ECO:0000256" key="11">
    <source>
        <dbReference type="ARBA" id="ARBA00022840"/>
    </source>
</evidence>
<evidence type="ECO:0000256" key="15">
    <source>
        <dbReference type="PROSITE-ProRule" id="PRU00169"/>
    </source>
</evidence>
<dbReference type="PANTHER" id="PTHR43047">
    <property type="entry name" value="TWO-COMPONENT HISTIDINE PROTEIN KINASE"/>
    <property type="match status" value="1"/>
</dbReference>
<keyword evidence="4" id="KW-1003">Cell membrane</keyword>
<protein>
    <recommendedName>
        <fullName evidence="3">histidine kinase</fullName>
        <ecNumber evidence="3">2.7.13.3</ecNumber>
    </recommendedName>
</protein>
<keyword evidence="13 17" id="KW-0472">Membrane</keyword>
<accession>A0ABN8DSB3</accession>
<dbReference type="CDD" id="cd17546">
    <property type="entry name" value="REC_hyHK_CKI1_RcsC-like"/>
    <property type="match status" value="1"/>
</dbReference>
<dbReference type="Gene3D" id="1.10.287.130">
    <property type="match status" value="1"/>
</dbReference>
<keyword evidence="8 17" id="KW-0812">Transmembrane</keyword>
<evidence type="ECO:0000256" key="4">
    <source>
        <dbReference type="ARBA" id="ARBA00022475"/>
    </source>
</evidence>
<dbReference type="SUPFAM" id="SSF47384">
    <property type="entry name" value="Homodimeric domain of signal transducing histidine kinase"/>
    <property type="match status" value="1"/>
</dbReference>
<organism evidence="21 22">
    <name type="scientific">Vibrio stylophorae</name>
    <dbReference type="NCBI Taxonomy" id="659351"/>
    <lineage>
        <taxon>Bacteria</taxon>
        <taxon>Pseudomonadati</taxon>
        <taxon>Pseudomonadota</taxon>
        <taxon>Gammaproteobacteria</taxon>
        <taxon>Vibrionales</taxon>
        <taxon>Vibrionaceae</taxon>
        <taxon>Vibrio</taxon>
    </lineage>
</organism>
<comment type="caution">
    <text evidence="14">Lacks conserved residue(s) required for the propagation of feature annotation.</text>
</comment>
<evidence type="ECO:0000256" key="16">
    <source>
        <dbReference type="SAM" id="MobiDB-lite"/>
    </source>
</evidence>
<feature type="domain" description="HPt" evidence="20">
    <location>
        <begin position="699"/>
        <end position="795"/>
    </location>
</feature>
<keyword evidence="5" id="KW-0997">Cell inner membrane</keyword>
<comment type="catalytic activity">
    <reaction evidence="1">
        <text>ATP + protein L-histidine = ADP + protein N-phospho-L-histidine.</text>
        <dbReference type="EC" id="2.7.13.3"/>
    </reaction>
</comment>
<evidence type="ECO:0000256" key="10">
    <source>
        <dbReference type="ARBA" id="ARBA00022801"/>
    </source>
</evidence>
<dbReference type="Proteomes" id="UP000838672">
    <property type="component" value="Unassembled WGS sequence"/>
</dbReference>
<name>A0ABN8DSB3_9VIBR</name>
<dbReference type="InterPro" id="IPR003661">
    <property type="entry name" value="HisK_dim/P_dom"/>
</dbReference>
<dbReference type="SMART" id="SM00387">
    <property type="entry name" value="HATPase_c"/>
    <property type="match status" value="1"/>
</dbReference>
<dbReference type="PRINTS" id="PR00344">
    <property type="entry name" value="BCTRLSENSOR"/>
</dbReference>
<evidence type="ECO:0000256" key="6">
    <source>
        <dbReference type="ARBA" id="ARBA00022553"/>
    </source>
</evidence>
<evidence type="ECO:0000256" key="8">
    <source>
        <dbReference type="ARBA" id="ARBA00022692"/>
    </source>
</evidence>
<dbReference type="InterPro" id="IPR036890">
    <property type="entry name" value="HATPase_C_sf"/>
</dbReference>
<dbReference type="Gene3D" id="3.40.50.2300">
    <property type="match status" value="1"/>
</dbReference>
<keyword evidence="10" id="KW-0378">Hydrolase</keyword>
<evidence type="ECO:0000256" key="12">
    <source>
        <dbReference type="ARBA" id="ARBA00022989"/>
    </source>
</evidence>
<reference evidence="21" key="1">
    <citation type="submission" date="2021-11" db="EMBL/GenBank/DDBJ databases">
        <authorList>
            <person name="Rodrigo-Torres L."/>
            <person name="Arahal R. D."/>
            <person name="Lucena T."/>
        </authorList>
    </citation>
    <scope>NUCLEOTIDE SEQUENCE</scope>
    <source>
        <strain evidence="21">CECT 7929</strain>
    </source>
</reference>
<dbReference type="CDD" id="cd16922">
    <property type="entry name" value="HATPase_EvgS-ArcB-TorS-like"/>
    <property type="match status" value="1"/>
</dbReference>
<evidence type="ECO:0000259" key="18">
    <source>
        <dbReference type="PROSITE" id="PS50109"/>
    </source>
</evidence>
<keyword evidence="7 21" id="KW-0808">Transferase</keyword>
<dbReference type="EMBL" id="CAKLDI010000001">
    <property type="protein sequence ID" value="CAH0533223.1"/>
    <property type="molecule type" value="Genomic_DNA"/>
</dbReference>
<sequence>MNKMKALLVAGALAISMIIASIFILYMEYNRLIIYRTMVTEIGHEVINIRDTVTQHALEPDTDPYYLTQVLVEIERNIQEELASYAQSNYIGIYEIEAFAQLGQFTQALSNITDTLDHVIGIIIMEKSLIQAIYKQFKITPVSSSSALRLAFLDDQSLFSKMVSEAENPAVTTFLQVEKQKKQLLSILLSHENMDFIERSEVVFGTLSEQVRTRMVQLLIVLFLIIISGVCVAAWLRMKELHRNNVIRQEAMDRIERANQAKSIFLATMSHELRTPMNGVLGIAQMIEEDAQEAHIREQAKVIVDSGQHLVTLLNDILDFSKIEQGKMVLEYHKFSVCEVIAHLENALMPLAKNKAIQFHVQNEVPSHCHFIGDSARVRQILFNLAGNAIKFTQEGYVDVHFALLHDPRRVLEIKVSDSGIGIARDKLEGIFTPFEQADLSTTRKFGGTGLGLSIVKQMTDLMGGSIHVFSQLGVGTQFVLQLPLAIEEESSQQNQNQSQSQNPQQQIGQISLPSGHGEKDKNEQALQVLLVDDNRVNALVAQQILHKCGHQVQIASDGLEALDILKQRSFDLIIMDNHMPNLSGIETIQQIRQQLKLSTVIFAYTADVFKEAHDAFIAAGAQYVLTKPLQKNSLEQAICRYQHEICEKNAAQTEQNVRTSAPVKGGNVIYLVRAPVTQLPITEEELSTCAWLQHPQQSDEEKRAFLTSFAQQFDAMIDALIATYASGDLPALSQQLDAIDELAAQCPLAEVLNLVHQSQALITQHCSPDLELLQQLINRMLVNLHQANRLLHASNDKARQEAAL</sequence>
<dbReference type="EC" id="2.7.13.3" evidence="3"/>
<dbReference type="PROSITE" id="PS50109">
    <property type="entry name" value="HIS_KIN"/>
    <property type="match status" value="1"/>
</dbReference>
<feature type="transmembrane region" description="Helical" evidence="17">
    <location>
        <begin position="6"/>
        <end position="26"/>
    </location>
</feature>
<dbReference type="InterPro" id="IPR001789">
    <property type="entry name" value="Sig_transdc_resp-reg_receiver"/>
</dbReference>
<keyword evidence="11" id="KW-0547">Nucleotide-binding</keyword>
<proteinExistence type="predicted"/>
<evidence type="ECO:0000259" key="20">
    <source>
        <dbReference type="PROSITE" id="PS50894"/>
    </source>
</evidence>
<dbReference type="SMART" id="SM00448">
    <property type="entry name" value="REC"/>
    <property type="match status" value="1"/>
</dbReference>
<evidence type="ECO:0000256" key="9">
    <source>
        <dbReference type="ARBA" id="ARBA00022777"/>
    </source>
</evidence>
<evidence type="ECO:0000256" key="5">
    <source>
        <dbReference type="ARBA" id="ARBA00022519"/>
    </source>
</evidence>
<evidence type="ECO:0000256" key="17">
    <source>
        <dbReference type="SAM" id="Phobius"/>
    </source>
</evidence>
<evidence type="ECO:0000256" key="1">
    <source>
        <dbReference type="ARBA" id="ARBA00000085"/>
    </source>
</evidence>
<evidence type="ECO:0000256" key="13">
    <source>
        <dbReference type="ARBA" id="ARBA00023136"/>
    </source>
</evidence>
<comment type="subcellular location">
    <subcellularLocation>
        <location evidence="2">Cell inner membrane</location>
        <topology evidence="2">Multi-pass membrane protein</topology>
    </subcellularLocation>
</comment>
<feature type="compositionally biased region" description="Low complexity" evidence="16">
    <location>
        <begin position="492"/>
        <end position="512"/>
    </location>
</feature>
<dbReference type="GO" id="GO:0004673">
    <property type="term" value="F:protein histidine kinase activity"/>
    <property type="evidence" value="ECO:0007669"/>
    <property type="project" value="UniProtKB-EC"/>
</dbReference>
<keyword evidence="12 17" id="KW-1133">Transmembrane helix</keyword>
<dbReference type="PANTHER" id="PTHR43047:SF78">
    <property type="entry name" value="SENSORY_REGULATORY PROTEIN RPFC"/>
    <property type="match status" value="1"/>
</dbReference>
<evidence type="ECO:0000259" key="19">
    <source>
        <dbReference type="PROSITE" id="PS50110"/>
    </source>
</evidence>
<keyword evidence="11" id="KW-0067">ATP-binding</keyword>
<dbReference type="SUPFAM" id="SSF52172">
    <property type="entry name" value="CheY-like"/>
    <property type="match status" value="1"/>
</dbReference>
<dbReference type="SMART" id="SM00388">
    <property type="entry name" value="HisKA"/>
    <property type="match status" value="1"/>
</dbReference>
<dbReference type="Pfam" id="PF02518">
    <property type="entry name" value="HATPase_c"/>
    <property type="match status" value="1"/>
</dbReference>
<dbReference type="InterPro" id="IPR008207">
    <property type="entry name" value="Sig_transdc_His_kin_Hpt_dom"/>
</dbReference>
<keyword evidence="9 21" id="KW-0418">Kinase</keyword>
<dbReference type="Pfam" id="PF00512">
    <property type="entry name" value="HisKA"/>
    <property type="match status" value="1"/>
</dbReference>
<feature type="region of interest" description="Disordered" evidence="16">
    <location>
        <begin position="491"/>
        <end position="520"/>
    </location>
</feature>
<evidence type="ECO:0000256" key="3">
    <source>
        <dbReference type="ARBA" id="ARBA00012438"/>
    </source>
</evidence>
<dbReference type="InterPro" id="IPR036097">
    <property type="entry name" value="HisK_dim/P_sf"/>
</dbReference>
<dbReference type="InterPro" id="IPR003594">
    <property type="entry name" value="HATPase_dom"/>
</dbReference>
<dbReference type="InterPro" id="IPR011006">
    <property type="entry name" value="CheY-like_superfamily"/>
</dbReference>
<dbReference type="InterPro" id="IPR005467">
    <property type="entry name" value="His_kinase_dom"/>
</dbReference>
<keyword evidence="6 15" id="KW-0597">Phosphoprotein</keyword>
<dbReference type="PROSITE" id="PS50894">
    <property type="entry name" value="HPT"/>
    <property type="match status" value="1"/>
</dbReference>
<keyword evidence="22" id="KW-1185">Reference proteome</keyword>
<evidence type="ECO:0000256" key="7">
    <source>
        <dbReference type="ARBA" id="ARBA00022679"/>
    </source>
</evidence>
<dbReference type="InterPro" id="IPR004358">
    <property type="entry name" value="Sig_transdc_His_kin-like_C"/>
</dbReference>
<dbReference type="SUPFAM" id="SSF55874">
    <property type="entry name" value="ATPase domain of HSP90 chaperone/DNA topoisomerase II/histidine kinase"/>
    <property type="match status" value="1"/>
</dbReference>
<feature type="domain" description="Histidine kinase" evidence="18">
    <location>
        <begin position="268"/>
        <end position="487"/>
    </location>
</feature>
<gene>
    <name evidence="21" type="primary">rcsC_3</name>
    <name evidence="21" type="ORF">VST7929_01087</name>
</gene>
<evidence type="ECO:0000256" key="2">
    <source>
        <dbReference type="ARBA" id="ARBA00004429"/>
    </source>
</evidence>
<comment type="caution">
    <text evidence="21">The sequence shown here is derived from an EMBL/GenBank/DDBJ whole genome shotgun (WGS) entry which is preliminary data.</text>
</comment>
<evidence type="ECO:0000313" key="22">
    <source>
        <dbReference type="Proteomes" id="UP000838672"/>
    </source>
</evidence>
<dbReference type="Gene3D" id="3.30.565.10">
    <property type="entry name" value="Histidine kinase-like ATPase, C-terminal domain"/>
    <property type="match status" value="1"/>
</dbReference>
<feature type="modified residue" description="4-aspartylphosphate" evidence="15">
    <location>
        <position position="577"/>
    </location>
</feature>
<dbReference type="RefSeq" id="WP_237465527.1">
    <property type="nucleotide sequence ID" value="NZ_CAKLDI010000001.1"/>
</dbReference>
<dbReference type="Pfam" id="PF00072">
    <property type="entry name" value="Response_reg"/>
    <property type="match status" value="1"/>
</dbReference>
<feature type="domain" description="Response regulatory" evidence="19">
    <location>
        <begin position="528"/>
        <end position="643"/>
    </location>
</feature>
<evidence type="ECO:0000313" key="21">
    <source>
        <dbReference type="EMBL" id="CAH0533223.1"/>
    </source>
</evidence>